<evidence type="ECO:0000256" key="2">
    <source>
        <dbReference type="SAM" id="SignalP"/>
    </source>
</evidence>
<protein>
    <submittedName>
        <fullName evidence="3">Invasion protein IalB</fullName>
    </submittedName>
</protein>
<dbReference type="Pfam" id="PF06776">
    <property type="entry name" value="IalB"/>
    <property type="match status" value="1"/>
</dbReference>
<feature type="signal peptide" evidence="2">
    <location>
        <begin position="1"/>
        <end position="18"/>
    </location>
</feature>
<evidence type="ECO:0000313" key="3">
    <source>
        <dbReference type="EMBL" id="TWB68372.1"/>
    </source>
</evidence>
<proteinExistence type="predicted"/>
<evidence type="ECO:0000256" key="1">
    <source>
        <dbReference type="SAM" id="MobiDB-lite"/>
    </source>
</evidence>
<reference evidence="3 4" key="1">
    <citation type="submission" date="2019-06" db="EMBL/GenBank/DDBJ databases">
        <title>Genomic Encyclopedia of Type Strains, Phase IV (KMG-V): Genome sequencing to study the core and pangenomes of soil and plant-associated prokaryotes.</title>
        <authorList>
            <person name="Whitman W."/>
        </authorList>
    </citation>
    <scope>NUCLEOTIDE SEQUENCE [LARGE SCALE GENOMIC DNA]</scope>
    <source>
        <strain evidence="3 4">BR 12005</strain>
    </source>
</reference>
<feature type="chain" id="PRO_5021780602" evidence="2">
    <location>
        <begin position="19"/>
        <end position="208"/>
    </location>
</feature>
<accession>A0A560JB08</accession>
<feature type="region of interest" description="Disordered" evidence="1">
    <location>
        <begin position="34"/>
        <end position="64"/>
    </location>
</feature>
<comment type="caution">
    <text evidence="3">The sequence shown here is derived from an EMBL/GenBank/DDBJ whole genome shotgun (WGS) entry which is preliminary data.</text>
</comment>
<dbReference type="InterPro" id="IPR010642">
    <property type="entry name" value="Invasion_prot_B"/>
</dbReference>
<dbReference type="Proteomes" id="UP000320516">
    <property type="component" value="Unassembled WGS sequence"/>
</dbReference>
<evidence type="ECO:0000313" key="4">
    <source>
        <dbReference type="Proteomes" id="UP000320516"/>
    </source>
</evidence>
<dbReference type="Gene3D" id="2.60.40.1880">
    <property type="entry name" value="Invasion associated locus B (IalB) protein"/>
    <property type="match status" value="1"/>
</dbReference>
<name>A0A560JB08_9PROT</name>
<dbReference type="AlphaFoldDB" id="A0A560JB08"/>
<sequence>MSIVARAALVAMTAGVLAAYTGVATATVAAEPVKTPPPATSVPAPAVPAPANGPAAGKGPEVTKAPGPLWSKSCAKTDAGAEICYVEQFAIATPQNVMMLHVRVGYLGPDGKPRLILATPLGVLLQPGITLVVDQDKPLSLPFDACQQGGCVAAADLEDGKVLDHFTGGKVLAVRYINGDKAAVDIPVQLSGLAAALKALPAPPKRTP</sequence>
<dbReference type="EMBL" id="VITV01000011">
    <property type="protein sequence ID" value="TWB68372.1"/>
    <property type="molecule type" value="Genomic_DNA"/>
</dbReference>
<feature type="compositionally biased region" description="Pro residues" evidence="1">
    <location>
        <begin position="34"/>
        <end position="48"/>
    </location>
</feature>
<keyword evidence="2" id="KW-0732">Signal</keyword>
<gene>
    <name evidence="3" type="ORF">FBZ87_11174</name>
</gene>
<dbReference type="InterPro" id="IPR038696">
    <property type="entry name" value="IalB_sf"/>
</dbReference>
<feature type="compositionally biased region" description="Low complexity" evidence="1">
    <location>
        <begin position="49"/>
        <end position="60"/>
    </location>
</feature>
<dbReference type="RefSeq" id="WP_246134569.1">
    <property type="nucleotide sequence ID" value="NZ_JARPAF010000003.1"/>
</dbReference>
<organism evidence="3 4">
    <name type="scientific">Nitrospirillum amazonense</name>
    <dbReference type="NCBI Taxonomy" id="28077"/>
    <lineage>
        <taxon>Bacteria</taxon>
        <taxon>Pseudomonadati</taxon>
        <taxon>Pseudomonadota</taxon>
        <taxon>Alphaproteobacteria</taxon>
        <taxon>Rhodospirillales</taxon>
        <taxon>Azospirillaceae</taxon>
        <taxon>Nitrospirillum</taxon>
    </lineage>
</organism>